<comment type="caution">
    <text evidence="9">The sequence shown here is derived from an EMBL/GenBank/DDBJ whole genome shotgun (WGS) entry which is preliminary data.</text>
</comment>
<dbReference type="Gene3D" id="3.40.50.300">
    <property type="entry name" value="P-loop containing nucleotide triphosphate hydrolases"/>
    <property type="match status" value="1"/>
</dbReference>
<feature type="domain" description="Helicase C-terminal" evidence="8">
    <location>
        <begin position="1010"/>
        <end position="1157"/>
    </location>
</feature>
<accession>A0A8T9CJI8</accession>
<feature type="region of interest" description="Disordered" evidence="5">
    <location>
        <begin position="194"/>
        <end position="219"/>
    </location>
</feature>
<dbReference type="SMART" id="SM00490">
    <property type="entry name" value="HELICc"/>
    <property type="match status" value="1"/>
</dbReference>
<keyword evidence="10" id="KW-1185">Reference proteome</keyword>
<proteinExistence type="predicted"/>
<dbReference type="PANTHER" id="PTHR45626">
    <property type="entry name" value="TRANSCRIPTION TERMINATION FACTOR 2-RELATED"/>
    <property type="match status" value="1"/>
</dbReference>
<dbReference type="PROSITE" id="PS51192">
    <property type="entry name" value="HELICASE_ATP_BIND_1"/>
    <property type="match status" value="1"/>
</dbReference>
<gene>
    <name evidence="9" type="ORF">LSUE1_G005146</name>
</gene>
<dbReference type="CDD" id="cd18793">
    <property type="entry name" value="SF2_C_SNF"/>
    <property type="match status" value="1"/>
</dbReference>
<keyword evidence="2" id="KW-0378">Hydrolase</keyword>
<dbReference type="GO" id="GO:0005524">
    <property type="term" value="F:ATP binding"/>
    <property type="evidence" value="ECO:0007669"/>
    <property type="project" value="UniProtKB-KW"/>
</dbReference>
<evidence type="ECO:0000313" key="10">
    <source>
        <dbReference type="Proteomes" id="UP000469558"/>
    </source>
</evidence>
<feature type="region of interest" description="Disordered" evidence="5">
    <location>
        <begin position="1"/>
        <end position="157"/>
    </location>
</feature>
<sequence length="1178" mass="131606">MAASWNQANGTPPFSSMPRPRPPPPSRPESGSAGSQPRFDFEASPELTALPSYNNNARTNLTWAGRSSSNVPRTPNGQPAFPQQWEPADLLNPRALTQQPRRRPEHGNGFSNHAPPSLAFQFDSPGGSPQMSYQPSPPPPQNKPVRQNGQNGFAGYANGNGAMAQAGMGMGMGNIIERMHNVTDRTLVPQKRRKVYDPATEQKRKPEFNGGSGFGNLGSYIKEKKEQGQQEAATKGTSVDVVSVLDDDVEVLGDPNEREVCYGRIEGAEISAFRVPTPKAGTVAVSNGFWPQVKILLRRRDGERANSIHAIDSTREIIGCVDVNTAIGLVPLLDSRFGIRTSCRILTRPRKEGDKLPGAEVSARYGLDLNLYGPKKYAIQIGRHLSQKQLWLRTPLFVESGIELFNPHTVEKPPPSAARPYAYASRQQGPARTTEEIRSDLIGMFDSLEKSEDLPEMDPDPRITTPLLRHQKQGLHFMTNKEKERIFSSDEKGNSSLWRLRIGGNGERSYYNVITGQEERQSPPQILGGILADMMGLGKTLSILSLIVHTLDNEAQQWAHLQPCAEQYGKELCQLKKGKTALPKVEQTILVRNCKTTLLVSPLSTIANWEDQIKQHVKPGTLSWYIYHGPNRIKDVNKLAEYDLVITTYGSVASEFGHRGKQKAGTYPLEEMNWFRIVLDEAHMIREQSTQQSKAICRLQASRRWAVTGTPVQNRLEDLGALMTFLRVKPFDERGGFAQYIMSPFKMCDPEILPKLRVLVDSITLRRLKDRIDLPPRTDQLVKLDFSPDERHVYEIFAKNAHDRVKVIIGQREKSLGGKSYVHILQSILRLRLICAHGRDLLCEEDLEVMNGLSKDSAIELDSDDEDDRPALSAKQAYVMYDLMIETNADICTGCTRKIGPSDTMDADEAKDPIIAHMTPCYHLLCPACFGGYKSQIEENARGQQMGECPSCHGHVKLSYFPIRQGGVEDEGPKTKTKRNAKYGKDLSNYSGPHTKTKALIHDLLGSKHESEQKPDEAPIKSVVFSGWTAHLDLIQLALQENDLKYVRLDGKMTRIARAAAMDNFREDPSIHVILVSITAGGLGLNLTAANKVYVMEPQYNPAAEAQAVDRVHRLGQKREVITVRYIMNESFEEKMLELQEKKKKLASLSMDSSDVTKRMGKDEAARKRLEDLRSLFK</sequence>
<dbReference type="InterPro" id="IPR027417">
    <property type="entry name" value="P-loop_NTPase"/>
</dbReference>
<name>A0A8T9CJI8_9HELO</name>
<feature type="region of interest" description="Disordered" evidence="5">
    <location>
        <begin position="967"/>
        <end position="988"/>
    </location>
</feature>
<dbReference type="Pfam" id="PF00176">
    <property type="entry name" value="SNF2-rel_dom"/>
    <property type="match status" value="1"/>
</dbReference>
<evidence type="ECO:0000256" key="2">
    <source>
        <dbReference type="ARBA" id="ARBA00022801"/>
    </source>
</evidence>
<feature type="compositionally biased region" description="Polar residues" evidence="5">
    <location>
        <begin position="51"/>
        <end position="77"/>
    </location>
</feature>
<dbReference type="Gene3D" id="3.40.50.10810">
    <property type="entry name" value="Tandem AAA-ATPase domain"/>
    <property type="match status" value="1"/>
</dbReference>
<dbReference type="PROSITE" id="PS50089">
    <property type="entry name" value="ZF_RING_2"/>
    <property type="match status" value="1"/>
</dbReference>
<dbReference type="InterPro" id="IPR050628">
    <property type="entry name" value="SNF2_RAD54_helicase_TF"/>
</dbReference>
<feature type="compositionally biased region" description="Low complexity" evidence="5">
    <location>
        <begin position="147"/>
        <end position="157"/>
    </location>
</feature>
<dbReference type="CDD" id="cd18008">
    <property type="entry name" value="DEXDc_SHPRH-like"/>
    <property type="match status" value="1"/>
</dbReference>
<dbReference type="SMART" id="SM00487">
    <property type="entry name" value="DEXDc"/>
    <property type="match status" value="1"/>
</dbReference>
<organism evidence="9 10">
    <name type="scientific">Lachnellula suecica</name>
    <dbReference type="NCBI Taxonomy" id="602035"/>
    <lineage>
        <taxon>Eukaryota</taxon>
        <taxon>Fungi</taxon>
        <taxon>Dikarya</taxon>
        <taxon>Ascomycota</taxon>
        <taxon>Pezizomycotina</taxon>
        <taxon>Leotiomycetes</taxon>
        <taxon>Helotiales</taxon>
        <taxon>Lachnaceae</taxon>
        <taxon>Lachnellula</taxon>
    </lineage>
</organism>
<dbReference type="InterPro" id="IPR001841">
    <property type="entry name" value="Znf_RING"/>
</dbReference>
<keyword evidence="4" id="KW-0479">Metal-binding</keyword>
<feature type="domain" description="RING-type" evidence="6">
    <location>
        <begin position="892"/>
        <end position="953"/>
    </location>
</feature>
<dbReference type="GO" id="GO:0008270">
    <property type="term" value="F:zinc ion binding"/>
    <property type="evidence" value="ECO:0007669"/>
    <property type="project" value="UniProtKB-KW"/>
</dbReference>
<evidence type="ECO:0000256" key="3">
    <source>
        <dbReference type="ARBA" id="ARBA00022840"/>
    </source>
</evidence>
<evidence type="ECO:0000259" key="7">
    <source>
        <dbReference type="PROSITE" id="PS51192"/>
    </source>
</evidence>
<dbReference type="GO" id="GO:0005634">
    <property type="term" value="C:nucleus"/>
    <property type="evidence" value="ECO:0007669"/>
    <property type="project" value="TreeGrafter"/>
</dbReference>
<keyword evidence="4" id="KW-0863">Zinc-finger</keyword>
<dbReference type="SUPFAM" id="SSF52540">
    <property type="entry name" value="P-loop containing nucleoside triphosphate hydrolases"/>
    <property type="match status" value="2"/>
</dbReference>
<dbReference type="PROSITE" id="PS51194">
    <property type="entry name" value="HELICASE_CTER"/>
    <property type="match status" value="1"/>
</dbReference>
<keyword evidence="4" id="KW-0862">Zinc</keyword>
<dbReference type="Proteomes" id="UP000469558">
    <property type="component" value="Unassembled WGS sequence"/>
</dbReference>
<dbReference type="InterPro" id="IPR049730">
    <property type="entry name" value="SNF2/RAD54-like_C"/>
</dbReference>
<protein>
    <submittedName>
        <fullName evidence="9">Putative SMARCA3-like protein</fullName>
    </submittedName>
</protein>
<evidence type="ECO:0000256" key="4">
    <source>
        <dbReference type="PROSITE-ProRule" id="PRU00175"/>
    </source>
</evidence>
<dbReference type="InterPro" id="IPR001650">
    <property type="entry name" value="Helicase_C-like"/>
</dbReference>
<evidence type="ECO:0000259" key="6">
    <source>
        <dbReference type="PROSITE" id="PS50089"/>
    </source>
</evidence>
<dbReference type="OrthoDB" id="448448at2759"/>
<evidence type="ECO:0000256" key="1">
    <source>
        <dbReference type="ARBA" id="ARBA00022741"/>
    </source>
</evidence>
<evidence type="ECO:0000256" key="5">
    <source>
        <dbReference type="SAM" id="MobiDB-lite"/>
    </source>
</evidence>
<dbReference type="GO" id="GO:0016787">
    <property type="term" value="F:hydrolase activity"/>
    <property type="evidence" value="ECO:0007669"/>
    <property type="project" value="UniProtKB-KW"/>
</dbReference>
<dbReference type="AlphaFoldDB" id="A0A8T9CJI8"/>
<feature type="compositionally biased region" description="Polar residues" evidence="5">
    <location>
        <begin position="1"/>
        <end position="10"/>
    </location>
</feature>
<dbReference type="EMBL" id="QGMK01000261">
    <property type="protein sequence ID" value="TVY82893.1"/>
    <property type="molecule type" value="Genomic_DNA"/>
</dbReference>
<feature type="compositionally biased region" description="Low complexity" evidence="5">
    <location>
        <begin position="124"/>
        <end position="134"/>
    </location>
</feature>
<evidence type="ECO:0000313" key="9">
    <source>
        <dbReference type="EMBL" id="TVY82893.1"/>
    </source>
</evidence>
<reference evidence="9 10" key="1">
    <citation type="submission" date="2018-05" db="EMBL/GenBank/DDBJ databases">
        <title>Genome sequencing and assembly of the regulated plant pathogen Lachnellula willkommii and related sister species for the development of diagnostic species identification markers.</title>
        <authorList>
            <person name="Giroux E."/>
            <person name="Bilodeau G."/>
        </authorList>
    </citation>
    <scope>NUCLEOTIDE SEQUENCE [LARGE SCALE GENOMIC DNA]</scope>
    <source>
        <strain evidence="9 10">CBS 268.59</strain>
    </source>
</reference>
<dbReference type="InterPro" id="IPR038718">
    <property type="entry name" value="SNF2-like_sf"/>
</dbReference>
<evidence type="ECO:0000259" key="8">
    <source>
        <dbReference type="PROSITE" id="PS51194"/>
    </source>
</evidence>
<keyword evidence="3" id="KW-0067">ATP-binding</keyword>
<dbReference type="InterPro" id="IPR014001">
    <property type="entry name" value="Helicase_ATP-bd"/>
</dbReference>
<dbReference type="GO" id="GO:0008094">
    <property type="term" value="F:ATP-dependent activity, acting on DNA"/>
    <property type="evidence" value="ECO:0007669"/>
    <property type="project" value="TreeGrafter"/>
</dbReference>
<keyword evidence="1" id="KW-0547">Nucleotide-binding</keyword>
<dbReference type="InterPro" id="IPR000330">
    <property type="entry name" value="SNF2_N"/>
</dbReference>
<feature type="domain" description="Helicase ATP-binding" evidence="7">
    <location>
        <begin position="520"/>
        <end position="729"/>
    </location>
</feature>
<dbReference type="PANTHER" id="PTHR45626:SF52">
    <property type="entry name" value="SINGLE-STRANDED DNA-DEPENDENT ATPASE (EUROFUNG)"/>
    <property type="match status" value="1"/>
</dbReference>
<dbReference type="Pfam" id="PF00271">
    <property type="entry name" value="Helicase_C"/>
    <property type="match status" value="1"/>
</dbReference>
<dbReference type="GO" id="GO:0006281">
    <property type="term" value="P:DNA repair"/>
    <property type="evidence" value="ECO:0007669"/>
    <property type="project" value="TreeGrafter"/>
</dbReference>